<gene>
    <name evidence="14" type="ORF">EDS130_LOCUS24770</name>
    <name evidence="13" type="ORF">XAT740_LOCUS16907</name>
</gene>
<evidence type="ECO:0000256" key="2">
    <source>
        <dbReference type="ARBA" id="ARBA00022692"/>
    </source>
</evidence>
<dbReference type="Gene3D" id="2.10.25.10">
    <property type="entry name" value="Laminin"/>
    <property type="match status" value="1"/>
</dbReference>
<dbReference type="PROSITE" id="PS50026">
    <property type="entry name" value="EGF_3"/>
    <property type="match status" value="2"/>
</dbReference>
<dbReference type="InterPro" id="IPR002172">
    <property type="entry name" value="LDrepeatLR_classA_rpt"/>
</dbReference>
<dbReference type="InterPro" id="IPR050685">
    <property type="entry name" value="LDLR"/>
</dbReference>
<feature type="disulfide bond" evidence="7">
    <location>
        <begin position="927"/>
        <end position="937"/>
    </location>
</feature>
<evidence type="ECO:0000256" key="9">
    <source>
        <dbReference type="SAM" id="Phobius"/>
    </source>
</evidence>
<dbReference type="Gene3D" id="4.10.400.10">
    <property type="entry name" value="Low-density Lipoprotein Receptor"/>
    <property type="match status" value="2"/>
</dbReference>
<dbReference type="SMART" id="SM00181">
    <property type="entry name" value="EGF"/>
    <property type="match status" value="4"/>
</dbReference>
<evidence type="ECO:0000313" key="15">
    <source>
        <dbReference type="Proteomes" id="UP000663828"/>
    </source>
</evidence>
<evidence type="ECO:0000259" key="11">
    <source>
        <dbReference type="PROSITE" id="PS50026"/>
    </source>
</evidence>
<feature type="disulfide bond" evidence="7">
    <location>
        <begin position="1036"/>
        <end position="1045"/>
    </location>
</feature>
<comment type="caution">
    <text evidence="13">The sequence shown here is derived from an EMBL/GenBank/DDBJ whole genome shotgun (WGS) entry which is preliminary data.</text>
</comment>
<feature type="disulfide bond" evidence="7">
    <location>
        <begin position="952"/>
        <end position="961"/>
    </location>
</feature>
<dbReference type="InterPro" id="IPR017452">
    <property type="entry name" value="GPCR_Rhodpsn_7TM"/>
</dbReference>
<feature type="chain" id="PRO_5036225219" evidence="10">
    <location>
        <begin position="20"/>
        <end position="1587"/>
    </location>
</feature>
<sequence length="1587" mass="184070">MMINTKSFFYLIFIPSTFGWPQINLERTDWTYDIEKYNNLQHDCLLVASTTEFVFNARQVIAYCLTESSPKWNIRPNTVNQNVTFAELYHQGVIWKQLYLWSAPLDTIERYQIYLSQREISMDNDVFYNCTSPRFGPQCQYSFDIPGLNYSSVFELVHKFYIKPYDPETITCYIDIECDLGSAARCLDWTDVCDGVVDCLNDQIDEKHCWQMSVNECQEQEFRCGDGQCIPMEFSKDNEYIFDCLDKSDLGKLTNQMGFFPYTSIPSFYTEDIKCSRDSPQKETDPTSSCVHKRRELLMKLMVLESPNSITSDCWSLLRCHLKIFSTFDSMCKGINYNNKSIELINKTCPDLLFIDTVLSLFGHVHFVYEKEFILNSTDNIKPHYICYDNRLCDGFYSNRTILSFNDRTCRRPEDFPLQFDHDISMTSYRRLLSEQLYHCNTIFYHDLSICNHPMMYKCKNSSKCISHRQLCDNKNDCDYKDDEQCLIVNGICSVADSPMLFKCMSINRCVPMNRVANNIYRGGTGMPSIQCDVGSIDISNFGERINFAGLCDGEVHIGPIVIDNKNETDETECTHWSCHNYYTECDGVWNCANGADEAHCYGKFSYECPLYHHICISPVTYNLTCLPFEKANDGIIDCLGATDEPAVCRRGLQELTTRYFHCKNDSSPKCITEGWCLKSKRCMHKDEEPLCDKARISDNSVCDCQRESSSAINTFFCSRFCPKASKRTFKLSESMRFPKELAVQQSKDSIYEHPFGTVSFLQTIHGYNQRCHRGIPLRIWLDHKNNLSKEGCLCPPSYYGEICQYQNQRVSLTVRFRAFSDSRRTLFIILFSLIDIDDNERHIESYEQHTYLYSKHCSIKYNVYLLYPTRPKNPRKNYSIHIDVYEKISLSYRGSFFLPIPFSFLPVNRIAVQMNILPKHQITKNCFIDSCLHGQCVEYMNEKTIQSFCRCEQGWYGKFCNISRVCQCSSNSICAGVSRSNQSICICPMNRWGNRCLLENNVCQPSDQSDICLNGGQCIADDEKLMIDDQIICICRKGYDGKRCENRVNQLILSFHKKIDLPQAMIVHFIFIPTNMNEIFTNGSTVQAIFPYQSTTSVYWPNKYHISFVQLRNNYYLILVQHQYNTTAIVHRQIHPSDRCKHLSEVLDKHIVQLYLVRRMKYYQIPCQKYAPHLQCFYDQDYFCFCYSSAYQRLANCFPFKSIIQHDCYGYSICENNARCIQDSSMCPKSTICVCPDCYHGTRCQFSSHLFGLSLDGIIGFHIQPFVSFTSQTSVVKISLCLTIIIILLGVANSILSWITFQDEESRKNGCGYYLLASSFVILLTMLVFGVKVIILLVSQMTYISNELFLKIQCHTLDFFIRLGLTMDQYLNACVAVERLFTVIKGVNFDQKKSKRVAKYTVVFLLIGIATTNLHDPIHRRLIHDNNEDDVEMEKRIWCVVNYSSAVRTYSLIINLIHFSAPFMLNLISALLIIKMTAMQRTTVRTTESYRDLLLTQFRELKHLLIAPIVLIILALPRFILSFISNCMKSTNDVWLPLMGYFISFIPPMFTLVLFIVPSEHYRKQFTKSVKTLRTTVASKILLKQN</sequence>
<feature type="transmembrane region" description="Helical" evidence="9">
    <location>
        <begin position="1314"/>
        <end position="1339"/>
    </location>
</feature>
<dbReference type="GO" id="GO:0016192">
    <property type="term" value="P:vesicle-mediated transport"/>
    <property type="evidence" value="ECO:0007669"/>
    <property type="project" value="UniProtKB-ARBA"/>
</dbReference>
<comment type="subcellular location">
    <subcellularLocation>
        <location evidence="1">Membrane</location>
        <topology evidence="1">Single-pass membrane protein</topology>
    </subcellularLocation>
</comment>
<dbReference type="InterPro" id="IPR000742">
    <property type="entry name" value="EGF"/>
</dbReference>
<feature type="transmembrane region" description="Helical" evidence="9">
    <location>
        <begin position="1247"/>
        <end position="1264"/>
    </location>
</feature>
<proteinExistence type="predicted"/>
<dbReference type="PANTHER" id="PTHR24270">
    <property type="entry name" value="LOW-DENSITY LIPOPROTEIN RECEPTOR-RELATED"/>
    <property type="match status" value="1"/>
</dbReference>
<dbReference type="Proteomes" id="UP000663828">
    <property type="component" value="Unassembled WGS sequence"/>
</dbReference>
<evidence type="ECO:0000313" key="14">
    <source>
        <dbReference type="EMBL" id="CAF1190393.1"/>
    </source>
</evidence>
<evidence type="ECO:0000256" key="5">
    <source>
        <dbReference type="ARBA" id="ARBA00023136"/>
    </source>
</evidence>
<feature type="domain" description="EGF-like" evidence="11">
    <location>
        <begin position="923"/>
        <end position="962"/>
    </location>
</feature>
<keyword evidence="15" id="KW-1185">Reference proteome</keyword>
<dbReference type="GO" id="GO:0005886">
    <property type="term" value="C:plasma membrane"/>
    <property type="evidence" value="ECO:0007669"/>
    <property type="project" value="TreeGrafter"/>
</dbReference>
<dbReference type="SMART" id="SM00192">
    <property type="entry name" value="LDLa"/>
    <property type="match status" value="5"/>
</dbReference>
<evidence type="ECO:0000256" key="7">
    <source>
        <dbReference type="PROSITE-ProRule" id="PRU00076"/>
    </source>
</evidence>
<keyword evidence="4 9" id="KW-1133">Transmembrane helix</keyword>
<evidence type="ECO:0000256" key="4">
    <source>
        <dbReference type="ARBA" id="ARBA00022989"/>
    </source>
</evidence>
<keyword evidence="6 7" id="KW-1015">Disulfide bond</keyword>
<dbReference type="SUPFAM" id="SSF57196">
    <property type="entry name" value="EGF/Laminin"/>
    <property type="match status" value="1"/>
</dbReference>
<feature type="domain" description="G-protein coupled receptors family 1 profile" evidence="12">
    <location>
        <begin position="1293"/>
        <end position="1556"/>
    </location>
</feature>
<evidence type="ECO:0000256" key="10">
    <source>
        <dbReference type="SAM" id="SignalP"/>
    </source>
</evidence>
<dbReference type="EMBL" id="CAJNOJ010000142">
    <property type="protein sequence ID" value="CAF1190393.1"/>
    <property type="molecule type" value="Genomic_DNA"/>
</dbReference>
<feature type="disulfide bond" evidence="8">
    <location>
        <begin position="217"/>
        <end position="229"/>
    </location>
</feature>
<evidence type="ECO:0000256" key="1">
    <source>
        <dbReference type="ARBA" id="ARBA00004167"/>
    </source>
</evidence>
<feature type="transmembrane region" description="Helical" evidence="9">
    <location>
        <begin position="1453"/>
        <end position="1475"/>
    </location>
</feature>
<name>A0A814LZC1_ADIRI</name>
<evidence type="ECO:0000256" key="3">
    <source>
        <dbReference type="ARBA" id="ARBA00022737"/>
    </source>
</evidence>
<feature type="signal peptide" evidence="10">
    <location>
        <begin position="1"/>
        <end position="19"/>
    </location>
</feature>
<organism evidence="13 15">
    <name type="scientific">Adineta ricciae</name>
    <name type="common">Rotifer</name>
    <dbReference type="NCBI Taxonomy" id="249248"/>
    <lineage>
        <taxon>Eukaryota</taxon>
        <taxon>Metazoa</taxon>
        <taxon>Spiralia</taxon>
        <taxon>Gnathifera</taxon>
        <taxon>Rotifera</taxon>
        <taxon>Eurotatoria</taxon>
        <taxon>Bdelloidea</taxon>
        <taxon>Adinetida</taxon>
        <taxon>Adinetidae</taxon>
        <taxon>Adineta</taxon>
    </lineage>
</organism>
<dbReference type="EMBL" id="CAJNOR010001091">
    <property type="protein sequence ID" value="CAF1072838.1"/>
    <property type="molecule type" value="Genomic_DNA"/>
</dbReference>
<keyword evidence="2 9" id="KW-0812">Transmembrane</keyword>
<dbReference type="PROSITE" id="PS50262">
    <property type="entry name" value="G_PROTEIN_RECEP_F1_2"/>
    <property type="match status" value="1"/>
</dbReference>
<feature type="transmembrane region" description="Helical" evidence="9">
    <location>
        <begin position="1537"/>
        <end position="1558"/>
    </location>
</feature>
<dbReference type="PROSITE" id="PS00022">
    <property type="entry name" value="EGF_1"/>
    <property type="match status" value="4"/>
</dbReference>
<feature type="transmembrane region" description="Helical" evidence="9">
    <location>
        <begin position="1398"/>
        <end position="1416"/>
    </location>
</feature>
<comment type="caution">
    <text evidence="7">Lacks conserved residue(s) required for the propagation of feature annotation.</text>
</comment>
<keyword evidence="10" id="KW-0732">Signal</keyword>
<dbReference type="Gene3D" id="1.20.1070.10">
    <property type="entry name" value="Rhodopsin 7-helix transmembrane proteins"/>
    <property type="match status" value="1"/>
</dbReference>
<feature type="transmembrane region" description="Helical" evidence="9">
    <location>
        <begin position="1505"/>
        <end position="1525"/>
    </location>
</feature>
<keyword evidence="7" id="KW-0245">EGF-like domain</keyword>
<accession>A0A814LZC1</accession>
<dbReference type="OrthoDB" id="2019384at2759"/>
<dbReference type="SUPFAM" id="SSF81321">
    <property type="entry name" value="Family A G protein-coupled receptor-like"/>
    <property type="match status" value="1"/>
</dbReference>
<dbReference type="PROSITE" id="PS01186">
    <property type="entry name" value="EGF_2"/>
    <property type="match status" value="2"/>
</dbReference>
<feature type="domain" description="EGF-like" evidence="11">
    <location>
        <begin position="1000"/>
        <end position="1046"/>
    </location>
</feature>
<feature type="transmembrane region" description="Helical" evidence="9">
    <location>
        <begin position="1276"/>
        <end position="1302"/>
    </location>
</feature>
<evidence type="ECO:0000313" key="13">
    <source>
        <dbReference type="EMBL" id="CAF1072838.1"/>
    </source>
</evidence>
<evidence type="ECO:0000256" key="8">
    <source>
        <dbReference type="PROSITE-ProRule" id="PRU00124"/>
    </source>
</evidence>
<keyword evidence="3" id="KW-0677">Repeat</keyword>
<dbReference type="PRINTS" id="PR00261">
    <property type="entry name" value="LDLRECEPTOR"/>
</dbReference>
<protein>
    <submittedName>
        <fullName evidence="13">Uncharacterized protein</fullName>
    </submittedName>
</protein>
<dbReference type="Proteomes" id="UP000663852">
    <property type="component" value="Unassembled WGS sequence"/>
</dbReference>
<dbReference type="PROSITE" id="PS50068">
    <property type="entry name" value="LDLRA_2"/>
    <property type="match status" value="2"/>
</dbReference>
<evidence type="ECO:0000259" key="12">
    <source>
        <dbReference type="PROSITE" id="PS50262"/>
    </source>
</evidence>
<reference evidence="13" key="1">
    <citation type="submission" date="2021-02" db="EMBL/GenBank/DDBJ databases">
        <authorList>
            <person name="Nowell W R."/>
        </authorList>
    </citation>
    <scope>NUCLEOTIDE SEQUENCE</scope>
</reference>
<evidence type="ECO:0000256" key="6">
    <source>
        <dbReference type="ARBA" id="ARBA00023157"/>
    </source>
</evidence>
<keyword evidence="5 9" id="KW-0472">Membrane</keyword>
<dbReference type="InterPro" id="IPR036055">
    <property type="entry name" value="LDL_receptor-like_sf"/>
</dbReference>
<dbReference type="CDD" id="cd00112">
    <property type="entry name" value="LDLa"/>
    <property type="match status" value="2"/>
</dbReference>